<name>A0A7C9WA20_9PSEU</name>
<evidence type="ECO:0000256" key="4">
    <source>
        <dbReference type="ARBA" id="ARBA00023026"/>
    </source>
</evidence>
<evidence type="ECO:0000256" key="7">
    <source>
        <dbReference type="ARBA" id="ARBA00023237"/>
    </source>
</evidence>
<keyword evidence="3 9" id="KW-0732">Signal</keyword>
<dbReference type="PROSITE" id="PS50231">
    <property type="entry name" value="RICIN_B_LECTIN"/>
    <property type="match status" value="1"/>
</dbReference>
<comment type="subcellular location">
    <subcellularLocation>
        <location evidence="1">Cell outer membrane</location>
        <topology evidence="1">Lipid-anchor</topology>
    </subcellularLocation>
</comment>
<accession>A0A7C9WA20</accession>
<evidence type="ECO:0000256" key="8">
    <source>
        <dbReference type="ARBA" id="ARBA00023288"/>
    </source>
</evidence>
<gene>
    <name evidence="11" type="ORF">G7043_45260</name>
</gene>
<dbReference type="InterPro" id="IPR035992">
    <property type="entry name" value="Ricin_B-like_lectins"/>
</dbReference>
<sequence length="141" mass="14802">MGKLAAIIATAAAVTTLTAVPASAEPVVIYQLSGTNRCLADTGTNVVLRTCDRTSEAQRWVVPITDNVDWPHNMATDKCLGATTAGDVLGQACSAGTTRWRRDPVTASSFRFRNVATGKCLTASVTVTPCSTSSAKWVGLR</sequence>
<organism evidence="11 12">
    <name type="scientific">Lentzea alba</name>
    <dbReference type="NCBI Taxonomy" id="2714351"/>
    <lineage>
        <taxon>Bacteria</taxon>
        <taxon>Bacillati</taxon>
        <taxon>Actinomycetota</taxon>
        <taxon>Actinomycetes</taxon>
        <taxon>Pseudonocardiales</taxon>
        <taxon>Pseudonocardiaceae</taxon>
        <taxon>Lentzea</taxon>
    </lineage>
</organism>
<dbReference type="EMBL" id="JAAMPJ010000020">
    <property type="protein sequence ID" value="NGY66120.1"/>
    <property type="molecule type" value="Genomic_DNA"/>
</dbReference>
<dbReference type="SMART" id="SM00458">
    <property type="entry name" value="RICIN"/>
    <property type="match status" value="1"/>
</dbReference>
<keyword evidence="8" id="KW-0449">Lipoprotein</keyword>
<keyword evidence="5" id="KW-0472">Membrane</keyword>
<evidence type="ECO:0000256" key="6">
    <source>
        <dbReference type="ARBA" id="ARBA00023139"/>
    </source>
</evidence>
<evidence type="ECO:0000256" key="9">
    <source>
        <dbReference type="SAM" id="SignalP"/>
    </source>
</evidence>
<dbReference type="Proteomes" id="UP000481360">
    <property type="component" value="Unassembled WGS sequence"/>
</dbReference>
<feature type="chain" id="PRO_5028821850" evidence="9">
    <location>
        <begin position="25"/>
        <end position="141"/>
    </location>
</feature>
<dbReference type="AlphaFoldDB" id="A0A7C9WA20"/>
<dbReference type="SUPFAM" id="SSF50370">
    <property type="entry name" value="Ricin B-like lectins"/>
    <property type="match status" value="1"/>
</dbReference>
<evidence type="ECO:0000259" key="10">
    <source>
        <dbReference type="SMART" id="SM00458"/>
    </source>
</evidence>
<feature type="signal peptide" evidence="9">
    <location>
        <begin position="1"/>
        <end position="24"/>
    </location>
</feature>
<dbReference type="GO" id="GO:0009279">
    <property type="term" value="C:cell outer membrane"/>
    <property type="evidence" value="ECO:0007669"/>
    <property type="project" value="UniProtKB-SubCell"/>
</dbReference>
<dbReference type="CDD" id="cd23415">
    <property type="entry name" value="beta-trefoil_Ricin_AH"/>
    <property type="match status" value="1"/>
</dbReference>
<dbReference type="InterPro" id="IPR003558">
    <property type="entry name" value="CDtoxinA/C"/>
</dbReference>
<evidence type="ECO:0000313" key="11">
    <source>
        <dbReference type="EMBL" id="NGY66120.1"/>
    </source>
</evidence>
<evidence type="ECO:0000256" key="1">
    <source>
        <dbReference type="ARBA" id="ARBA00004459"/>
    </source>
</evidence>
<keyword evidence="12" id="KW-1185">Reference proteome</keyword>
<keyword evidence="4" id="KW-0843">Virulence</keyword>
<keyword evidence="7" id="KW-0998">Cell outer membrane</keyword>
<keyword evidence="6" id="KW-0564">Palmitate</keyword>
<dbReference type="InterPro" id="IPR000772">
    <property type="entry name" value="Ricin_B_lectin"/>
</dbReference>
<dbReference type="Pfam" id="PF03498">
    <property type="entry name" value="CDtoxinA"/>
    <property type="match status" value="1"/>
</dbReference>
<feature type="domain" description="Ricin B lectin" evidence="10">
    <location>
        <begin position="25"/>
        <end position="140"/>
    </location>
</feature>
<comment type="caution">
    <text evidence="11">The sequence shown here is derived from an EMBL/GenBank/DDBJ whole genome shotgun (WGS) entry which is preliminary data.</text>
</comment>
<evidence type="ECO:0000256" key="2">
    <source>
        <dbReference type="ARBA" id="ARBA00022656"/>
    </source>
</evidence>
<protein>
    <submittedName>
        <fullName evidence="11">RICIN domain-containing protein</fullName>
    </submittedName>
</protein>
<proteinExistence type="predicted"/>
<dbReference type="Gene3D" id="2.80.10.50">
    <property type="match status" value="1"/>
</dbReference>
<evidence type="ECO:0000256" key="5">
    <source>
        <dbReference type="ARBA" id="ARBA00023136"/>
    </source>
</evidence>
<reference evidence="11 12" key="1">
    <citation type="submission" date="2020-03" db="EMBL/GenBank/DDBJ databases">
        <title>Isolation and identification of active actinomycetes.</title>
        <authorList>
            <person name="Sun X."/>
        </authorList>
    </citation>
    <scope>NUCLEOTIDE SEQUENCE [LARGE SCALE GENOMIC DNA]</scope>
    <source>
        <strain evidence="11 12">NEAU-D13</strain>
    </source>
</reference>
<dbReference type="GO" id="GO:0090729">
    <property type="term" value="F:toxin activity"/>
    <property type="evidence" value="ECO:0007669"/>
    <property type="project" value="UniProtKB-KW"/>
</dbReference>
<evidence type="ECO:0000256" key="3">
    <source>
        <dbReference type="ARBA" id="ARBA00022729"/>
    </source>
</evidence>
<dbReference type="RefSeq" id="WP_166055553.1">
    <property type="nucleotide sequence ID" value="NZ_JAAMPJ010000020.1"/>
</dbReference>
<keyword evidence="2" id="KW-0800">Toxin</keyword>
<evidence type="ECO:0000313" key="12">
    <source>
        <dbReference type="Proteomes" id="UP000481360"/>
    </source>
</evidence>